<evidence type="ECO:0000313" key="1">
    <source>
        <dbReference type="EMBL" id="EDR01583.1"/>
    </source>
</evidence>
<dbReference type="RefSeq" id="XP_001887659.1">
    <property type="nucleotide sequence ID" value="XM_001887624.1"/>
</dbReference>
<reference evidence="1 2" key="1">
    <citation type="journal article" date="2008" name="Nature">
        <title>The genome of Laccaria bicolor provides insights into mycorrhizal symbiosis.</title>
        <authorList>
            <person name="Martin F."/>
            <person name="Aerts A."/>
            <person name="Ahren D."/>
            <person name="Brun A."/>
            <person name="Danchin E.G.J."/>
            <person name="Duchaussoy F."/>
            <person name="Gibon J."/>
            <person name="Kohler A."/>
            <person name="Lindquist E."/>
            <person name="Pereda V."/>
            <person name="Salamov A."/>
            <person name="Shapiro H.J."/>
            <person name="Wuyts J."/>
            <person name="Blaudez D."/>
            <person name="Buee M."/>
            <person name="Brokstein P."/>
            <person name="Canbaeck B."/>
            <person name="Cohen D."/>
            <person name="Courty P.E."/>
            <person name="Coutinho P.M."/>
            <person name="Delaruelle C."/>
            <person name="Detter J.C."/>
            <person name="Deveau A."/>
            <person name="DiFazio S."/>
            <person name="Duplessis S."/>
            <person name="Fraissinet-Tachet L."/>
            <person name="Lucic E."/>
            <person name="Frey-Klett P."/>
            <person name="Fourrey C."/>
            <person name="Feussner I."/>
            <person name="Gay G."/>
            <person name="Grimwood J."/>
            <person name="Hoegger P.J."/>
            <person name="Jain P."/>
            <person name="Kilaru S."/>
            <person name="Labbe J."/>
            <person name="Lin Y.C."/>
            <person name="Legue V."/>
            <person name="Le Tacon F."/>
            <person name="Marmeisse R."/>
            <person name="Melayah D."/>
            <person name="Montanini B."/>
            <person name="Muratet M."/>
            <person name="Nehls U."/>
            <person name="Niculita-Hirzel H."/>
            <person name="Oudot-Le Secq M.P."/>
            <person name="Peter M."/>
            <person name="Quesneville H."/>
            <person name="Rajashekar B."/>
            <person name="Reich M."/>
            <person name="Rouhier N."/>
            <person name="Schmutz J."/>
            <person name="Yin T."/>
            <person name="Chalot M."/>
            <person name="Henrissat B."/>
            <person name="Kuees U."/>
            <person name="Lucas S."/>
            <person name="Van de Peer Y."/>
            <person name="Podila G.K."/>
            <person name="Polle A."/>
            <person name="Pukkila P.J."/>
            <person name="Richardson P.M."/>
            <person name="Rouze P."/>
            <person name="Sanders I.R."/>
            <person name="Stajich J.E."/>
            <person name="Tunlid A."/>
            <person name="Tuskan G."/>
            <person name="Grigoriev I.V."/>
        </authorList>
    </citation>
    <scope>NUCLEOTIDE SEQUENCE [LARGE SCALE GENOMIC DNA]</scope>
    <source>
        <strain evidence="2">S238N-H82 / ATCC MYA-4686</strain>
    </source>
</reference>
<gene>
    <name evidence="1" type="ORF">LACBIDRAFT_310619</name>
</gene>
<dbReference type="AlphaFoldDB" id="B0DUQ6"/>
<sequence length="187" mass="21218">MQHSHKYTWITHSASPPSPHLKIYQIKNQHQSRFWGQQQPRNNLNRHTHHSNCKLYSLNNQCTIQLIVGHLTLHPPAQQHLRLPRLDDPIPRNPPITFRRDLKITGNQALVGTSSTTSSTSQQLKPVSSESVICAAKRQKLMRVGSVSDFRSGVRLSGGCRSGGRTRSSSRKWRSIIMGSQHIRPNQ</sequence>
<keyword evidence="2" id="KW-1185">Reference proteome</keyword>
<dbReference type="EMBL" id="DS547137">
    <property type="protein sequence ID" value="EDR01583.1"/>
    <property type="molecule type" value="Genomic_DNA"/>
</dbReference>
<accession>B0DUQ6</accession>
<dbReference type="KEGG" id="lbc:LACBIDRAFT_310619"/>
<dbReference type="Proteomes" id="UP000001194">
    <property type="component" value="Unassembled WGS sequence"/>
</dbReference>
<organism evidence="2">
    <name type="scientific">Laccaria bicolor (strain S238N-H82 / ATCC MYA-4686)</name>
    <name type="common">Bicoloured deceiver</name>
    <name type="synonym">Laccaria laccata var. bicolor</name>
    <dbReference type="NCBI Taxonomy" id="486041"/>
    <lineage>
        <taxon>Eukaryota</taxon>
        <taxon>Fungi</taxon>
        <taxon>Dikarya</taxon>
        <taxon>Basidiomycota</taxon>
        <taxon>Agaricomycotina</taxon>
        <taxon>Agaricomycetes</taxon>
        <taxon>Agaricomycetidae</taxon>
        <taxon>Agaricales</taxon>
        <taxon>Agaricineae</taxon>
        <taxon>Hydnangiaceae</taxon>
        <taxon>Laccaria</taxon>
    </lineage>
</organism>
<name>B0DUQ6_LACBS</name>
<protein>
    <submittedName>
        <fullName evidence="1">Predicted protein</fullName>
    </submittedName>
</protein>
<dbReference type="InParanoid" id="B0DUQ6"/>
<dbReference type="GeneID" id="6083353"/>
<evidence type="ECO:0000313" key="2">
    <source>
        <dbReference type="Proteomes" id="UP000001194"/>
    </source>
</evidence>
<dbReference type="HOGENOM" id="CLU_1447926_0_0_1"/>
<proteinExistence type="predicted"/>